<evidence type="ECO:0000259" key="1">
    <source>
        <dbReference type="PROSITE" id="PS51832"/>
    </source>
</evidence>
<organism evidence="2 3">
    <name type="scientific">Moritella viscosa</name>
    <dbReference type="NCBI Taxonomy" id="80854"/>
    <lineage>
        <taxon>Bacteria</taxon>
        <taxon>Pseudomonadati</taxon>
        <taxon>Pseudomonadota</taxon>
        <taxon>Gammaproteobacteria</taxon>
        <taxon>Alteromonadales</taxon>
        <taxon>Moritellaceae</taxon>
        <taxon>Moritella</taxon>
    </lineage>
</organism>
<dbReference type="RefSeq" id="WP_075518564.1">
    <property type="nucleotide sequence ID" value="NZ_FPLD01000131.1"/>
</dbReference>
<dbReference type="PANTHER" id="PTHR45228">
    <property type="entry name" value="CYCLIC DI-GMP PHOSPHODIESTERASE TM_0186-RELATED"/>
    <property type="match status" value="1"/>
</dbReference>
<protein>
    <submittedName>
        <fullName evidence="2">Response regulator</fullName>
    </submittedName>
</protein>
<evidence type="ECO:0000313" key="2">
    <source>
        <dbReference type="EMBL" id="SGZ17794.1"/>
    </source>
</evidence>
<dbReference type="PANTHER" id="PTHR45228:SF1">
    <property type="entry name" value="CYCLIC DI-GMP PHOSPHODIESTERASE TM_0186"/>
    <property type="match status" value="1"/>
</dbReference>
<proteinExistence type="predicted"/>
<dbReference type="PROSITE" id="PS51832">
    <property type="entry name" value="HD_GYP"/>
    <property type="match status" value="1"/>
</dbReference>
<dbReference type="Proteomes" id="UP000183794">
    <property type="component" value="Unassembled WGS sequence"/>
</dbReference>
<dbReference type="SUPFAM" id="SSF109604">
    <property type="entry name" value="HD-domain/PDEase-like"/>
    <property type="match status" value="1"/>
</dbReference>
<dbReference type="GO" id="GO:0008081">
    <property type="term" value="F:phosphoric diester hydrolase activity"/>
    <property type="evidence" value="ECO:0007669"/>
    <property type="project" value="UniProtKB-ARBA"/>
</dbReference>
<dbReference type="Gene3D" id="1.10.3210.10">
    <property type="entry name" value="Hypothetical protein af1432"/>
    <property type="match status" value="1"/>
</dbReference>
<gene>
    <name evidence="2" type="ORF">NVI5450_4577</name>
</gene>
<reference evidence="2 3" key="1">
    <citation type="submission" date="2016-11" db="EMBL/GenBank/DDBJ databases">
        <authorList>
            <person name="Jaros S."/>
            <person name="Januszkiewicz K."/>
            <person name="Wedrychowicz H."/>
        </authorList>
    </citation>
    <scope>NUCLEOTIDE SEQUENCE [LARGE SCALE GENOMIC DNA]</scope>
    <source>
        <strain evidence="2">NVI 5450</strain>
    </source>
</reference>
<sequence>MLNYSKISQVFNQDEGTEIHLDMLYNIAINSYLGLSRFSIILIKDNQASNYFVRDRLVVDSNDELFTKKINKKGGIPKMVKSKSERVVNDLSSLALNSRTLFLLNNGHRSSFSYPLMFKGNAIAMVFFNASEINFFAEYSIQQDMLFLAAIIRSLMVRQFEKKQYISTSLAIALDMGHAKDPETKGHLHRMERYSSKLAYLLSKGKGISHEFIRCIESYAAFHDIGKYKIPDDILFSCTIFTPEEREIMNQHCMHGVDIINDVLGYFPENLQHVEEYHFLKNIILHHHEYFNGNGYPMGLKGDAIPLEARIVMVADVFDALLSKRLYKQAWNIDDVITYMKDNSGIMFDPDCINSLISNLSEFIEIYEAYAD</sequence>
<dbReference type="EMBL" id="FPLD01000131">
    <property type="protein sequence ID" value="SGZ17794.1"/>
    <property type="molecule type" value="Genomic_DNA"/>
</dbReference>
<dbReference type="OrthoDB" id="9802066at2"/>
<name>A0A1L0C8U2_9GAMM</name>
<dbReference type="CDD" id="cd00077">
    <property type="entry name" value="HDc"/>
    <property type="match status" value="1"/>
</dbReference>
<dbReference type="InterPro" id="IPR037522">
    <property type="entry name" value="HD_GYP_dom"/>
</dbReference>
<dbReference type="AlphaFoldDB" id="A0A1L0C8U2"/>
<evidence type="ECO:0000313" key="3">
    <source>
        <dbReference type="Proteomes" id="UP000183794"/>
    </source>
</evidence>
<dbReference type="InterPro" id="IPR052020">
    <property type="entry name" value="Cyclic_di-GMP/3'3'-cGAMP_PDE"/>
</dbReference>
<dbReference type="Pfam" id="PF13487">
    <property type="entry name" value="HD_5"/>
    <property type="match status" value="1"/>
</dbReference>
<accession>A0A1L0C8U2</accession>
<dbReference type="InterPro" id="IPR003607">
    <property type="entry name" value="HD/PDEase_dom"/>
</dbReference>
<feature type="domain" description="HD-GYP" evidence="1">
    <location>
        <begin position="162"/>
        <end position="372"/>
    </location>
</feature>
<dbReference type="SMART" id="SM00471">
    <property type="entry name" value="HDc"/>
    <property type="match status" value="1"/>
</dbReference>